<dbReference type="PROSITE" id="PS50082">
    <property type="entry name" value="WD_REPEATS_2"/>
    <property type="match status" value="2"/>
</dbReference>
<dbReference type="RefSeq" id="XP_041408660.1">
    <property type="nucleotide sequence ID" value="XM_041552726.1"/>
</dbReference>
<evidence type="ECO:0000256" key="2">
    <source>
        <dbReference type="ARBA" id="ARBA00008863"/>
    </source>
</evidence>
<evidence type="ECO:0000256" key="1">
    <source>
        <dbReference type="ARBA" id="ARBA00004116"/>
    </source>
</evidence>
<dbReference type="Proteomes" id="UP000644660">
    <property type="component" value="Unassembled WGS sequence"/>
</dbReference>
<feature type="region of interest" description="Disordered" evidence="12">
    <location>
        <begin position="1004"/>
        <end position="1052"/>
    </location>
</feature>
<dbReference type="CDD" id="cd16488">
    <property type="entry name" value="mRING-H2-C3H3C2_Mio-like"/>
    <property type="match status" value="1"/>
</dbReference>
<dbReference type="GO" id="GO:0005829">
    <property type="term" value="C:cytosol"/>
    <property type="evidence" value="ECO:0007669"/>
    <property type="project" value="TreeGrafter"/>
</dbReference>
<dbReference type="GO" id="GO:0005774">
    <property type="term" value="C:vacuolar membrane"/>
    <property type="evidence" value="ECO:0007669"/>
    <property type="project" value="TreeGrafter"/>
</dbReference>
<dbReference type="InterPro" id="IPR036322">
    <property type="entry name" value="WD40_repeat_dom_sf"/>
</dbReference>
<feature type="repeat" description="WD" evidence="11">
    <location>
        <begin position="252"/>
        <end position="294"/>
    </location>
</feature>
<evidence type="ECO:0000256" key="10">
    <source>
        <dbReference type="PROSITE-ProRule" id="PRU00175"/>
    </source>
</evidence>
<feature type="compositionally biased region" description="Polar residues" evidence="12">
    <location>
        <begin position="118"/>
        <end position="129"/>
    </location>
</feature>
<dbReference type="GO" id="GO:0016239">
    <property type="term" value="P:positive regulation of macroautophagy"/>
    <property type="evidence" value="ECO:0007669"/>
    <property type="project" value="TreeGrafter"/>
</dbReference>
<dbReference type="InterPro" id="IPR001841">
    <property type="entry name" value="Znf_RING"/>
</dbReference>
<organism evidence="14 15">
    <name type="scientific">Maudiozyma barnettii</name>
    <dbReference type="NCBI Taxonomy" id="61262"/>
    <lineage>
        <taxon>Eukaryota</taxon>
        <taxon>Fungi</taxon>
        <taxon>Dikarya</taxon>
        <taxon>Ascomycota</taxon>
        <taxon>Saccharomycotina</taxon>
        <taxon>Saccharomycetes</taxon>
        <taxon>Saccharomycetales</taxon>
        <taxon>Saccharomycetaceae</taxon>
        <taxon>Maudiozyma</taxon>
    </lineage>
</organism>
<dbReference type="EMBL" id="CAEFZW010000011">
    <property type="protein sequence ID" value="CAB4256816.1"/>
    <property type="molecule type" value="Genomic_DNA"/>
</dbReference>
<proteinExistence type="inferred from homology"/>
<evidence type="ECO:0000256" key="11">
    <source>
        <dbReference type="PROSITE-ProRule" id="PRU00221"/>
    </source>
</evidence>
<feature type="compositionally biased region" description="Acidic residues" evidence="12">
    <location>
        <begin position="1025"/>
        <end position="1034"/>
    </location>
</feature>
<dbReference type="GO" id="GO:0008270">
    <property type="term" value="F:zinc ion binding"/>
    <property type="evidence" value="ECO:0007669"/>
    <property type="project" value="UniProtKB-KW"/>
</dbReference>
<dbReference type="PANTHER" id="PTHR46200:SF1">
    <property type="entry name" value="GATOR COMPLEX PROTEIN WDR24"/>
    <property type="match status" value="1"/>
</dbReference>
<dbReference type="Pfam" id="PF00400">
    <property type="entry name" value="WD40"/>
    <property type="match status" value="2"/>
</dbReference>
<dbReference type="PROSITE" id="PS00678">
    <property type="entry name" value="WD_REPEATS_1"/>
    <property type="match status" value="1"/>
</dbReference>
<dbReference type="InterPro" id="IPR019775">
    <property type="entry name" value="WD40_repeat_CS"/>
</dbReference>
<feature type="region of interest" description="Disordered" evidence="12">
    <location>
        <begin position="778"/>
        <end position="833"/>
    </location>
</feature>
<comment type="subcellular location">
    <subcellularLocation>
        <location evidence="1">Vacuole</location>
    </subcellularLocation>
</comment>
<dbReference type="SMART" id="SM00320">
    <property type="entry name" value="WD40"/>
    <property type="match status" value="3"/>
</dbReference>
<evidence type="ECO:0000256" key="4">
    <source>
        <dbReference type="ARBA" id="ARBA00022554"/>
    </source>
</evidence>
<dbReference type="PROSITE" id="PS50294">
    <property type="entry name" value="WD_REPEATS_REGION"/>
    <property type="match status" value="1"/>
</dbReference>
<keyword evidence="15" id="KW-1185">Reference proteome</keyword>
<dbReference type="PANTHER" id="PTHR46200">
    <property type="entry name" value="GATOR COMPLEX PROTEIN WDR24"/>
    <property type="match status" value="1"/>
</dbReference>
<evidence type="ECO:0000256" key="3">
    <source>
        <dbReference type="ARBA" id="ARBA00015098"/>
    </source>
</evidence>
<dbReference type="OrthoDB" id="60955at2759"/>
<feature type="domain" description="RING-type" evidence="13">
    <location>
        <begin position="1319"/>
        <end position="1358"/>
    </location>
</feature>
<feature type="region of interest" description="Disordered" evidence="12">
    <location>
        <begin position="1"/>
        <end position="129"/>
    </location>
</feature>
<name>A0A8H2VK22_9SACH</name>
<feature type="compositionally biased region" description="Basic and acidic residues" evidence="12">
    <location>
        <begin position="808"/>
        <end position="824"/>
    </location>
</feature>
<dbReference type="SUPFAM" id="SSF50978">
    <property type="entry name" value="WD40 repeat-like"/>
    <property type="match status" value="1"/>
</dbReference>
<gene>
    <name evidence="14" type="ORF">KABA2_11S03960</name>
</gene>
<evidence type="ECO:0000313" key="14">
    <source>
        <dbReference type="EMBL" id="CAB4256816.1"/>
    </source>
</evidence>
<evidence type="ECO:0000259" key="13">
    <source>
        <dbReference type="PROSITE" id="PS50089"/>
    </source>
</evidence>
<feature type="compositionally biased region" description="Polar residues" evidence="12">
    <location>
        <begin position="65"/>
        <end position="75"/>
    </location>
</feature>
<dbReference type="GeneID" id="64859910"/>
<sequence>MSNISSPPRKDRIVYSPTGSIPKGKTIYTGGSLGRPDLKQGSSTSRLNLPSAPGSSYKILHQHSHSNQMFTTDGSGATPGVRPSLNPRHTFNGTYTGLGGTSSDDNSSTGHRARRGGSSPSHRNNQSSGLVFSTVADRELASIDKINDPLADSLVCAGKSHVGIYKFNREDRSIRLVQDVTKTDLSYSRLQSSSMFASRRNRQSKFSTISDVKSGFQNFNNYIAVCANSTSISIFDINKQSGEAINPLVTSLNEHKRSVNSFDFNMVQPNLLISGGQDGCAKIWDLRANNMKNNGRCEVNINTTYDSIRDIKWMPSYSFGSPVSNEGTPSSIGSTTSSTPRSNSGYKFSSIHDSGVLLKFDLRQPQQFEKKINAHTGPGLCLNWHPNLDYVVTGGRDGKCCLWYIGDKEPRTNNPNSTVNGYTSSNPSVFPETTINFGSPITKLKFCPTYNDEPHNSLLAISSMGEEAQVGIYSLARKYIPKYLLETSAASLGLVWWDSENIFTIDKRNRINGWNLTNEPTVLENLTKTVTTWRDIEGNGLLFVDQEEGTYDISDPYFVRENIHDHATNNSNSMLSNTSINHFDIGNKRISSPPTPIPNERPPMFKMNSAFNNKSYASSPMSSTTLSTTPSIHSGTLPIVVQDKLASSIVSPLVFTVDLPKIISSMRIEQISSFQSLRNKKKIDKESLAKLQESPIEVFKYLARELEFSIKHDDWANQLNQKSISDHHSANESLQEDNEDTGKNLMKKFGLAENGTWTNLINKKNDQQERMNSEAGLTGILNSGTKPSYHDSSSNDRSSKYSNAHIDSISRSDSHSSQYKHNETDDSESSINQMVEPKSEKIIKLQQRMSMFVDFLSVASHNASVYANINDALNFKVWVLIRDTIMWDLKKMDSFLPKSNDPLDQTKNHDSESVNSSVVEDTVIPLHDLRKQSMDSEYSRFNESIRTSSLVEEHPQIFRSPSDDSGVDPIDREVIANLRNQLRKSKEEPAHKFATAETLRNLDGDGAVLSTYPDEKRAPSNESALDPEDEDEERKEDAKPNDESPEGIPILNNRRQRLSFIDTFLSDAHSPLGHSDEEHLRSGSFTKGKTSGGPYSESFDHHSIRSKVSSLDSIPSTYQSRAPFLKRLSDTKKLVPTIKESFSYEDVLRSVDDLGVFANTDVKNDSAIQNKKNATRLFPPPWDTRTILQQVYEQAAEGGNILLAVNILLLFQDVYQLTSLRVVKSSVSEFITLLHRYELFEISTALLKYCGWDDIMGPESEQSDIRLFCDRCGELIVNEPSKEKYTRSLRQSHPHEQGKIDAQFGFWYCDNCKKPNTLCVLCERPIKKLAMGLLECGHEGHFDCFREWFLKEGMTTCPAGCTATLNI</sequence>
<feature type="compositionally biased region" description="Low complexity" evidence="12">
    <location>
        <begin position="327"/>
        <end position="342"/>
    </location>
</feature>
<feature type="region of interest" description="Disordered" evidence="12">
    <location>
        <begin position="322"/>
        <end position="345"/>
    </location>
</feature>
<protein>
    <recommendedName>
        <fullName evidence="3">Restriction of telomere capping protein 1</fullName>
    </recommendedName>
</protein>
<reference evidence="14 15" key="1">
    <citation type="submission" date="2020-05" db="EMBL/GenBank/DDBJ databases">
        <authorList>
            <person name="Casaregola S."/>
            <person name="Devillers H."/>
            <person name="Grondin C."/>
        </authorList>
    </citation>
    <scope>NUCLEOTIDE SEQUENCE [LARGE SCALE GENOMIC DNA]</scope>
    <source>
        <strain evidence="14 15">CLIB 1767</strain>
    </source>
</reference>
<evidence type="ECO:0000256" key="6">
    <source>
        <dbReference type="ARBA" id="ARBA00022723"/>
    </source>
</evidence>
<evidence type="ECO:0000256" key="12">
    <source>
        <dbReference type="SAM" id="MobiDB-lite"/>
    </source>
</evidence>
<comment type="caution">
    <text evidence="14">The sequence shown here is derived from an EMBL/GenBank/DDBJ whole genome shotgun (WGS) entry which is preliminary data.</text>
</comment>
<comment type="similarity">
    <text evidence="2">Belongs to the WD repeat RTC1 family.</text>
</comment>
<feature type="region of interest" description="Disordered" evidence="12">
    <location>
        <begin position="1072"/>
        <end position="1100"/>
    </location>
</feature>
<keyword evidence="9" id="KW-0862">Zinc</keyword>
<evidence type="ECO:0000256" key="8">
    <source>
        <dbReference type="ARBA" id="ARBA00022771"/>
    </source>
</evidence>
<feature type="compositionally biased region" description="Low complexity" evidence="12">
    <location>
        <begin position="101"/>
        <end position="110"/>
    </location>
</feature>
<dbReference type="InterPro" id="IPR049566">
    <property type="entry name" value="WDR59_RTC1-like_RING_Znf"/>
</dbReference>
<evidence type="ECO:0000256" key="7">
    <source>
        <dbReference type="ARBA" id="ARBA00022737"/>
    </source>
</evidence>
<evidence type="ECO:0000313" key="15">
    <source>
        <dbReference type="Proteomes" id="UP000644660"/>
    </source>
</evidence>
<feature type="repeat" description="WD" evidence="11">
    <location>
        <begin position="372"/>
        <end position="403"/>
    </location>
</feature>
<feature type="compositionally biased region" description="Low complexity" evidence="12">
    <location>
        <begin position="1082"/>
        <end position="1093"/>
    </location>
</feature>
<dbReference type="Pfam" id="PF17120">
    <property type="entry name" value="zf-RING_16"/>
    <property type="match status" value="1"/>
</dbReference>
<dbReference type="InterPro" id="IPR037590">
    <property type="entry name" value="WDR24"/>
</dbReference>
<dbReference type="InterPro" id="IPR001680">
    <property type="entry name" value="WD40_rpt"/>
</dbReference>
<dbReference type="Gene3D" id="2.130.10.10">
    <property type="entry name" value="YVTN repeat-like/Quinoprotein amine dehydrogenase"/>
    <property type="match status" value="2"/>
</dbReference>
<keyword evidence="4" id="KW-0926">Vacuole</keyword>
<evidence type="ECO:0000256" key="5">
    <source>
        <dbReference type="ARBA" id="ARBA00022574"/>
    </source>
</evidence>
<dbReference type="InterPro" id="IPR015943">
    <property type="entry name" value="WD40/YVTN_repeat-like_dom_sf"/>
</dbReference>
<keyword evidence="6" id="KW-0479">Metal-binding</keyword>
<dbReference type="GO" id="GO:1904263">
    <property type="term" value="P:positive regulation of TORC1 signaling"/>
    <property type="evidence" value="ECO:0007669"/>
    <property type="project" value="TreeGrafter"/>
</dbReference>
<keyword evidence="8 10" id="KW-0863">Zinc-finger</keyword>
<dbReference type="PROSITE" id="PS50089">
    <property type="entry name" value="ZF_RING_2"/>
    <property type="match status" value="1"/>
</dbReference>
<evidence type="ECO:0000256" key="9">
    <source>
        <dbReference type="ARBA" id="ARBA00022833"/>
    </source>
</evidence>
<dbReference type="GO" id="GO:0061700">
    <property type="term" value="C:GATOR2 complex"/>
    <property type="evidence" value="ECO:0007669"/>
    <property type="project" value="TreeGrafter"/>
</dbReference>
<accession>A0A8H2VK22</accession>
<keyword evidence="7" id="KW-0677">Repeat</keyword>
<keyword evidence="5 11" id="KW-0853">WD repeat</keyword>